<keyword evidence="3" id="KW-0732">Signal</keyword>
<feature type="region of interest" description="Disordered" evidence="2">
    <location>
        <begin position="237"/>
        <end position="256"/>
    </location>
</feature>
<dbReference type="CDD" id="cd07380">
    <property type="entry name" value="MPP_CWF19_N"/>
    <property type="match status" value="1"/>
</dbReference>
<feature type="signal peptide" evidence="3">
    <location>
        <begin position="1"/>
        <end position="17"/>
    </location>
</feature>
<gene>
    <name evidence="4" type="ORF">C1SCF055_LOCUS8301</name>
</gene>
<sequence>MWLRPTLVISLAVAVHAIDVLLDDECEGNECSLEMLHLRAKKMAVEKGSSAELQEVHGSNLQDEENSKKCLTWANCRNGFFNGIKCSGGRYCTKWGGGRVCKKYVSCRNGFFNGINCHGSRYCVTWGLLQEGEEESAQDIESQNQEADSTDGELNMQEENDLQNDNEENGKKCLTWANCRNGFFNGIKCSGGRYCTKWGGGRVCKKYVSCRNGFFNGINCHGSRYCVTWGLLQEGEEESAQDIESQNQEADSTDGELNMQEENDLQNDNEENGKKCLTWANCRNGFFNGIKCSGGRYCTKWGGGRVCKKYVSCRNGFFNGINCHGSRYCVTWGLLQEGEEESAQDIESQNQEADSTDGELNMQEENDLQNDNEENGKKCLTWANCRNGFFNGIKCSGGRYCTKWGGGRVCKKYVSCRNGFFNGINCHGSRYCVTWGLLQEGEEESAQDIESQNQEADSTDGELNMQEENDLQNDNEENGKKCLTWANCRNGFFNGIKCSGGRYCTKWGGGRVCKKYVSCRNGFFNGINCHGSRYCVTWGLLQEGEEESAQDIESQHQEADSTDGELNMQEENDLQNENAENEGRYCTRWGGGGYGGRRRWRSGGRVCRKYVSCRNGFFNGINCHGSRYCVSWGLLQEGEQESAQDIESQNQEADSTDGELNMQEENDLQNDNEENGKKCLTWANCRNGFFNGIKCSGGRYCTKWGGGRVCKKYVSCRNGFFNGINCHGSRYCVTWGLLQEGEEESAKDIEGQNQEADSTDGELNMQEENDLQNDNEENGKKCLTWAKCRNGFFNGIKCSGGRYCTKWGGGGVMDHSTRETVFQEVFDPRELELASSDKALVLQVMTDDMKEARERARKRAAEREHNAYMMDRYHELDRIKKEAEDKKKKEQAEKEAALKRKVAEKLALEAQPHKLFVAGDPRGHLEKLFSTAQAQAAKVGGIEALLCVGRLLPDEAEGGMLAYLRGEKKPPIETFFIDSNAALLQAAPLGRTLCENLHFLGGYGVKTICGLRVAFLSGYYDPARYSTPDVDFVGGAFTARAVNNLRRVVAEDKWKRGVDLLLTTAWPSGLDQKLEEAAKPGQVAELRPWQEVAAPPLAELCGALEPRYHLFGTADIFYQRPPFKAPRREHACRCIGLGWVASKRKWLHALSLSPMDCMKREDLRQLPAGTTACPFPRREVEAQKEQEKEPKSLAKDEALGELALEALKNKDGEAWRRHTAQLKDSVVWVGNANSELPAQPRKKARTDDIEGEKRLEQSYASPGTASPVSSKEDDEEEDTPEALAARQVAQENLSKPPKKGIVRYTFRDEGLLGVRLSRDVPPWILEVRDGTLAARKAPKVPIGGVVMAINGYDLSVSANPWAFKALAKRPVVLDIDWPIDVPMPSVSSA</sequence>
<dbReference type="EMBL" id="CAMXCT030000557">
    <property type="protein sequence ID" value="CAL4767742.1"/>
    <property type="molecule type" value="Genomic_DNA"/>
</dbReference>
<name>A0A9P1BVR9_9DINO</name>
<feature type="compositionally biased region" description="Basic and acidic residues" evidence="2">
    <location>
        <begin position="1245"/>
        <end position="1256"/>
    </location>
</feature>
<feature type="coiled-coil region" evidence="1">
    <location>
        <begin position="873"/>
        <end position="909"/>
    </location>
</feature>
<organism evidence="4">
    <name type="scientific">Cladocopium goreaui</name>
    <dbReference type="NCBI Taxonomy" id="2562237"/>
    <lineage>
        <taxon>Eukaryota</taxon>
        <taxon>Sar</taxon>
        <taxon>Alveolata</taxon>
        <taxon>Dinophyceae</taxon>
        <taxon>Suessiales</taxon>
        <taxon>Symbiodiniaceae</taxon>
        <taxon>Cladocopium</taxon>
    </lineage>
</organism>
<dbReference type="GO" id="GO:0071014">
    <property type="term" value="C:post-mRNA release spliceosomal complex"/>
    <property type="evidence" value="ECO:0007669"/>
    <property type="project" value="TreeGrafter"/>
</dbReference>
<proteinExistence type="predicted"/>
<evidence type="ECO:0000313" key="6">
    <source>
        <dbReference type="Proteomes" id="UP001152797"/>
    </source>
</evidence>
<evidence type="ECO:0000313" key="5">
    <source>
        <dbReference type="EMBL" id="CAL4767742.1"/>
    </source>
</evidence>
<dbReference type="PANTHER" id="PTHR12072:SF4">
    <property type="entry name" value="CWF19-LIKE PROTEIN 1"/>
    <property type="match status" value="1"/>
</dbReference>
<dbReference type="EMBL" id="CAMXCT020000557">
    <property type="protein sequence ID" value="CAL1133805.1"/>
    <property type="molecule type" value="Genomic_DNA"/>
</dbReference>
<keyword evidence="6" id="KW-1185">Reference proteome</keyword>
<evidence type="ECO:0000256" key="2">
    <source>
        <dbReference type="SAM" id="MobiDB-lite"/>
    </source>
</evidence>
<feature type="chain" id="PRO_5043269836" evidence="3">
    <location>
        <begin position="18"/>
        <end position="1389"/>
    </location>
</feature>
<dbReference type="InterPro" id="IPR040194">
    <property type="entry name" value="Cwf19-like"/>
</dbReference>
<feature type="region of interest" description="Disordered" evidence="2">
    <location>
        <begin position="443"/>
        <end position="462"/>
    </location>
</feature>
<dbReference type="GO" id="GO:0061632">
    <property type="term" value="F:RNA lariat debranching enzyme activator activity"/>
    <property type="evidence" value="ECO:0007669"/>
    <property type="project" value="TreeGrafter"/>
</dbReference>
<keyword evidence="1" id="KW-0175">Coiled coil</keyword>
<protein>
    <submittedName>
        <fullName evidence="5">Zinc finger CCCH domain-containing protein 64</fullName>
    </submittedName>
</protein>
<feature type="region of interest" description="Disordered" evidence="2">
    <location>
        <begin position="640"/>
        <end position="659"/>
    </location>
</feature>
<comment type="caution">
    <text evidence="4">The sequence shown here is derived from an EMBL/GenBank/DDBJ whole genome shotgun (WGS) entry which is preliminary data.</text>
</comment>
<evidence type="ECO:0000313" key="4">
    <source>
        <dbReference type="EMBL" id="CAI3980430.1"/>
    </source>
</evidence>
<dbReference type="OrthoDB" id="430176at2759"/>
<dbReference type="PANTHER" id="PTHR12072">
    <property type="entry name" value="CWF19, CELL CYCLE CONTROL PROTEIN"/>
    <property type="match status" value="1"/>
</dbReference>
<feature type="region of interest" description="Disordered" evidence="2">
    <location>
        <begin position="1233"/>
        <end position="1282"/>
    </location>
</feature>
<dbReference type="Proteomes" id="UP001152797">
    <property type="component" value="Unassembled WGS sequence"/>
</dbReference>
<reference evidence="4" key="1">
    <citation type="submission" date="2022-10" db="EMBL/GenBank/DDBJ databases">
        <authorList>
            <person name="Chen Y."/>
            <person name="Dougan E. K."/>
            <person name="Chan C."/>
            <person name="Rhodes N."/>
            <person name="Thang M."/>
        </authorList>
    </citation>
    <scope>NUCLEOTIDE SEQUENCE</scope>
</reference>
<evidence type="ECO:0000256" key="3">
    <source>
        <dbReference type="SAM" id="SignalP"/>
    </source>
</evidence>
<accession>A0A9P1BVR9</accession>
<feature type="region of interest" description="Disordered" evidence="2">
    <location>
        <begin position="340"/>
        <end position="359"/>
    </location>
</feature>
<dbReference type="GO" id="GO:0000398">
    <property type="term" value="P:mRNA splicing, via spliceosome"/>
    <property type="evidence" value="ECO:0007669"/>
    <property type="project" value="TreeGrafter"/>
</dbReference>
<reference evidence="5 6" key="2">
    <citation type="submission" date="2024-05" db="EMBL/GenBank/DDBJ databases">
        <authorList>
            <person name="Chen Y."/>
            <person name="Shah S."/>
            <person name="Dougan E. K."/>
            <person name="Thang M."/>
            <person name="Chan C."/>
        </authorList>
    </citation>
    <scope>NUCLEOTIDE SEQUENCE [LARGE SCALE GENOMIC DNA]</scope>
</reference>
<feature type="compositionally biased region" description="Polar residues" evidence="2">
    <location>
        <begin position="1258"/>
        <end position="1269"/>
    </location>
</feature>
<dbReference type="EMBL" id="CAMXCT010000557">
    <property type="protein sequence ID" value="CAI3980430.1"/>
    <property type="molecule type" value="Genomic_DNA"/>
</dbReference>
<feature type="region of interest" description="Disordered" evidence="2">
    <location>
        <begin position="546"/>
        <end position="565"/>
    </location>
</feature>
<evidence type="ECO:0000256" key="1">
    <source>
        <dbReference type="SAM" id="Coils"/>
    </source>
</evidence>